<keyword evidence="2" id="KW-1185">Reference proteome</keyword>
<dbReference type="OrthoDB" id="6017046at2759"/>
<evidence type="ECO:0000313" key="1">
    <source>
        <dbReference type="EMBL" id="KIK05770.1"/>
    </source>
</evidence>
<dbReference type="EMBL" id="KN838557">
    <property type="protein sequence ID" value="KIK05770.1"/>
    <property type="molecule type" value="Genomic_DNA"/>
</dbReference>
<dbReference type="HOGENOM" id="CLU_039761_0_0_1"/>
<reference evidence="2" key="2">
    <citation type="submission" date="2015-01" db="EMBL/GenBank/DDBJ databases">
        <title>Evolutionary Origins and Diversification of the Mycorrhizal Mutualists.</title>
        <authorList>
            <consortium name="DOE Joint Genome Institute"/>
            <consortium name="Mycorrhizal Genomics Consortium"/>
            <person name="Kohler A."/>
            <person name="Kuo A."/>
            <person name="Nagy L.G."/>
            <person name="Floudas D."/>
            <person name="Copeland A."/>
            <person name="Barry K.W."/>
            <person name="Cichocki N."/>
            <person name="Veneault-Fourrey C."/>
            <person name="LaButti K."/>
            <person name="Lindquist E.A."/>
            <person name="Lipzen A."/>
            <person name="Lundell T."/>
            <person name="Morin E."/>
            <person name="Murat C."/>
            <person name="Riley R."/>
            <person name="Ohm R."/>
            <person name="Sun H."/>
            <person name="Tunlid A."/>
            <person name="Henrissat B."/>
            <person name="Grigoriev I.V."/>
            <person name="Hibbett D.S."/>
            <person name="Martin F."/>
        </authorList>
    </citation>
    <scope>NUCLEOTIDE SEQUENCE [LARGE SCALE GENOMIC DNA]</scope>
    <source>
        <strain evidence="2">LaAM-08-1</strain>
    </source>
</reference>
<gene>
    <name evidence="1" type="ORF">K443DRAFT_130206</name>
</gene>
<reference evidence="1 2" key="1">
    <citation type="submission" date="2014-04" db="EMBL/GenBank/DDBJ databases">
        <authorList>
            <consortium name="DOE Joint Genome Institute"/>
            <person name="Kuo A."/>
            <person name="Kohler A."/>
            <person name="Nagy L.G."/>
            <person name="Floudas D."/>
            <person name="Copeland A."/>
            <person name="Barry K.W."/>
            <person name="Cichocki N."/>
            <person name="Veneault-Fourrey C."/>
            <person name="LaButti K."/>
            <person name="Lindquist E.A."/>
            <person name="Lipzen A."/>
            <person name="Lundell T."/>
            <person name="Morin E."/>
            <person name="Murat C."/>
            <person name="Sun H."/>
            <person name="Tunlid A."/>
            <person name="Henrissat B."/>
            <person name="Grigoriev I.V."/>
            <person name="Hibbett D.S."/>
            <person name="Martin F."/>
            <person name="Nordberg H.P."/>
            <person name="Cantor M.N."/>
            <person name="Hua S.X."/>
        </authorList>
    </citation>
    <scope>NUCLEOTIDE SEQUENCE [LARGE SCALE GENOMIC DNA]</scope>
    <source>
        <strain evidence="1 2">LaAM-08-1</strain>
    </source>
</reference>
<organism evidence="1 2">
    <name type="scientific">Laccaria amethystina LaAM-08-1</name>
    <dbReference type="NCBI Taxonomy" id="1095629"/>
    <lineage>
        <taxon>Eukaryota</taxon>
        <taxon>Fungi</taxon>
        <taxon>Dikarya</taxon>
        <taxon>Basidiomycota</taxon>
        <taxon>Agaricomycotina</taxon>
        <taxon>Agaricomycetes</taxon>
        <taxon>Agaricomycetidae</taxon>
        <taxon>Agaricales</taxon>
        <taxon>Agaricineae</taxon>
        <taxon>Hydnangiaceae</taxon>
        <taxon>Laccaria</taxon>
    </lineage>
</organism>
<dbReference type="AlphaFoldDB" id="A0A0C9X106"/>
<evidence type="ECO:0000313" key="2">
    <source>
        <dbReference type="Proteomes" id="UP000054477"/>
    </source>
</evidence>
<protein>
    <submittedName>
        <fullName evidence="1">Uncharacterized protein</fullName>
    </submittedName>
</protein>
<dbReference type="Proteomes" id="UP000054477">
    <property type="component" value="Unassembled WGS sequence"/>
</dbReference>
<sequence length="330" mass="36922">MSNNPTSINGYGTKHYPDNKTLKAALHQYAKEKLSTTQCFARLKAEHNLTIKFMVIAIPSKLYQLNTKFKVPSSCKPPHTDIANIATQDTLEKVADDPSQGCGVGTIQTLLSNEGMLLPRHKKLNTQAFNMGRVGLNLYGIKHQWSSFVLHLVIVPNNQLTTTIGHVHLDCIEKHKLIPVTFVTDKGSDTGYIIMNQTDIKVHNTPIEGLWHWFLQKFGVNISEIICSIYKIHPQQDKTNKSGATPRHAFTIPASPAQDCHIEVDQPRINALCLQIPVSQADSMCWVDEEFEEAAFDIIKNPSLDDIQLEWSIFSSIACSIDVPTPRTEP</sequence>
<dbReference type="STRING" id="1095629.A0A0C9X106"/>
<accession>A0A0C9X106</accession>
<proteinExistence type="predicted"/>
<name>A0A0C9X106_9AGAR</name>